<keyword evidence="4 6" id="KW-0472">Membrane</keyword>
<keyword evidence="3 6" id="KW-1133">Transmembrane helix</keyword>
<evidence type="ECO:0000256" key="4">
    <source>
        <dbReference type="ARBA" id="ARBA00023136"/>
    </source>
</evidence>
<name>A0A8H6QXT8_9EURO</name>
<protein>
    <recommendedName>
        <fullName evidence="9">DUF300 domain protein</fullName>
    </recommendedName>
</protein>
<feature type="region of interest" description="Disordered" evidence="5">
    <location>
        <begin position="666"/>
        <end position="697"/>
    </location>
</feature>
<keyword evidence="8" id="KW-1185">Reference proteome</keyword>
<comment type="subcellular location">
    <subcellularLocation>
        <location evidence="1">Membrane</location>
        <topology evidence="1">Multi-pass membrane protein</topology>
    </subcellularLocation>
</comment>
<sequence length="971" mass="107540">MTHGRPPVSHAWPLNHFLPKVDISDPHTFLAVKRGILQYTWLKPILAIASIIMKATDTYQEGYLGLESGYLWTGIVYNVSVTVSLYSLAMFWVCLHNDLAPFRPVPKFLCVKLIIFASYWQGFFLSILQWLGALSNGVAGYTPDNLAAAIQDTLICFEMPIFAITHWYAFSWHDYADPTISAARLPVVYALRDAFGAKDLVEDTKMTLRGENYEYRLFDSGDHIIPHAESKSRVKRVMDGMRYERGGKAKYWIPKPGEVNSRTPLLADAESSNRSRRSSALERFRSNSDIEETALDPDDEELFTKARGLEFGDWNYPVITANVVPRDQRLPSTTTYQNVEQAAEPVKRARKHRKFRTMSAKSEQRDDRNGSSHTRRNGSHESPSLKRGSSSLTSQGSHRSQLVDLVVEDREAEEEERAQVQRAFGSTTVEPENKLFQRPSGKPVDEENHTASPAEGGGTSNENTEAVKEPEESEESEEEESRTPVWSYGGMEEENVWGSVFTGWIASCLSCLRPEGDVESSHYQQAMKSKHPGVEREMRICHTQPHLVPPMKLVVYDDLPSPTPRTSSFPSWITEGRSVVSRASNRASMSFKRQSIPLRISAPTDFRRVETFHSFASSPAEFEPLVLKIHTPGNRLSDLPTFDDFLSQEDRRRSLAWPATALVSPTDPSRISRARSHHHSSSFQLPRKPVGSGSRRSSIATLEQLLDKQSPITSPGIPHFSARTSTATGLSEALFSPTHNRLESAAGYGSMPQRQRQRSDTTSIAVPPKTPPKTPLQDRPLPPLPTDNTPPSTGTSTSNPSSSTLAENDISSPTPNTTPSRTGRVAQWLLQTGNKAFTPASPPVPGKPRAERSASASASAFRIRSRTLSGSTAVSSAPSTAATTGLGPRTPPSRGTQDLNPSLPSAKDIEAFPSRALFSHAPPALSSTSMSIPDDRPYPTIYEGQQQQFAYSELDYYSTPNHRQSTIGLAF</sequence>
<dbReference type="PANTHER" id="PTHR23423">
    <property type="entry name" value="ORGANIC SOLUTE TRANSPORTER-RELATED"/>
    <property type="match status" value="1"/>
</dbReference>
<feature type="compositionally biased region" description="Acidic residues" evidence="5">
    <location>
        <begin position="471"/>
        <end position="480"/>
    </location>
</feature>
<feature type="compositionally biased region" description="Polar residues" evidence="5">
    <location>
        <begin position="893"/>
        <end position="903"/>
    </location>
</feature>
<dbReference type="SMART" id="SM01417">
    <property type="entry name" value="Solute_trans_a"/>
    <property type="match status" value="1"/>
</dbReference>
<feature type="region of interest" description="Disordered" evidence="5">
    <location>
        <begin position="834"/>
        <end position="906"/>
    </location>
</feature>
<dbReference type="GO" id="GO:0016020">
    <property type="term" value="C:membrane"/>
    <property type="evidence" value="ECO:0007669"/>
    <property type="project" value="UniProtKB-SubCell"/>
</dbReference>
<proteinExistence type="predicted"/>
<feature type="compositionally biased region" description="Polar residues" evidence="5">
    <location>
        <begin position="387"/>
        <end position="400"/>
    </location>
</feature>
<dbReference type="Proteomes" id="UP000641853">
    <property type="component" value="Unassembled WGS sequence"/>
</dbReference>
<feature type="region of interest" description="Disordered" evidence="5">
    <location>
        <begin position="262"/>
        <end position="283"/>
    </location>
</feature>
<reference evidence="7" key="1">
    <citation type="submission" date="2020-06" db="EMBL/GenBank/DDBJ databases">
        <title>Draft genome sequences of strains closely related to Aspergillus parafelis and Aspergillus hiratsukae.</title>
        <authorList>
            <person name="Dos Santos R.A.C."/>
            <person name="Rivero-Menendez O."/>
            <person name="Steenwyk J.L."/>
            <person name="Mead M.E."/>
            <person name="Goldman G.H."/>
            <person name="Alastruey-Izquierdo A."/>
            <person name="Rokas A."/>
        </authorList>
    </citation>
    <scope>NUCLEOTIDE SEQUENCE</scope>
    <source>
        <strain evidence="7">CNM-CM7691</strain>
    </source>
</reference>
<evidence type="ECO:0000256" key="2">
    <source>
        <dbReference type="ARBA" id="ARBA00022692"/>
    </source>
</evidence>
<evidence type="ECO:0000256" key="1">
    <source>
        <dbReference type="ARBA" id="ARBA00004141"/>
    </source>
</evidence>
<keyword evidence="2 6" id="KW-0812">Transmembrane</keyword>
<dbReference type="Pfam" id="PF03619">
    <property type="entry name" value="Solute_trans_a"/>
    <property type="match status" value="1"/>
</dbReference>
<gene>
    <name evidence="7" type="ORF">CNMCM7691_001670</name>
</gene>
<feature type="transmembrane region" description="Helical" evidence="6">
    <location>
        <begin position="75"/>
        <end position="96"/>
    </location>
</feature>
<feature type="compositionally biased region" description="Low complexity" evidence="5">
    <location>
        <begin position="871"/>
        <end position="884"/>
    </location>
</feature>
<evidence type="ECO:0000256" key="6">
    <source>
        <dbReference type="SAM" id="Phobius"/>
    </source>
</evidence>
<dbReference type="InterPro" id="IPR005178">
    <property type="entry name" value="Ostalpha/TMEM184C"/>
</dbReference>
<feature type="transmembrane region" description="Helical" evidence="6">
    <location>
        <begin position="108"/>
        <end position="131"/>
    </location>
</feature>
<feature type="region of interest" description="Disordered" evidence="5">
    <location>
        <begin position="337"/>
        <end position="488"/>
    </location>
</feature>
<feature type="compositionally biased region" description="Pro residues" evidence="5">
    <location>
        <begin position="768"/>
        <end position="785"/>
    </location>
</feature>
<evidence type="ECO:0000256" key="3">
    <source>
        <dbReference type="ARBA" id="ARBA00022989"/>
    </source>
</evidence>
<dbReference type="AlphaFoldDB" id="A0A8H6QXT8"/>
<evidence type="ECO:0000313" key="8">
    <source>
        <dbReference type="Proteomes" id="UP000641853"/>
    </source>
</evidence>
<dbReference type="EMBL" id="JACBAG010001788">
    <property type="protein sequence ID" value="KAF7182191.1"/>
    <property type="molecule type" value="Genomic_DNA"/>
</dbReference>
<evidence type="ECO:0008006" key="9">
    <source>
        <dbReference type="Google" id="ProtNLM"/>
    </source>
</evidence>
<feature type="compositionally biased region" description="Low complexity" evidence="5">
    <location>
        <begin position="811"/>
        <end position="820"/>
    </location>
</feature>
<feature type="compositionally biased region" description="Low complexity" evidence="5">
    <location>
        <begin position="853"/>
        <end position="862"/>
    </location>
</feature>
<evidence type="ECO:0000256" key="5">
    <source>
        <dbReference type="SAM" id="MobiDB-lite"/>
    </source>
</evidence>
<organism evidence="7 8">
    <name type="scientific">Aspergillus felis</name>
    <dbReference type="NCBI Taxonomy" id="1287682"/>
    <lineage>
        <taxon>Eukaryota</taxon>
        <taxon>Fungi</taxon>
        <taxon>Dikarya</taxon>
        <taxon>Ascomycota</taxon>
        <taxon>Pezizomycotina</taxon>
        <taxon>Eurotiomycetes</taxon>
        <taxon>Eurotiomycetidae</taxon>
        <taxon>Eurotiales</taxon>
        <taxon>Aspergillaceae</taxon>
        <taxon>Aspergillus</taxon>
        <taxon>Aspergillus subgen. Fumigati</taxon>
    </lineage>
</organism>
<feature type="region of interest" description="Disordered" evidence="5">
    <location>
        <begin position="743"/>
        <end position="821"/>
    </location>
</feature>
<accession>A0A8H6QXT8</accession>
<evidence type="ECO:0000313" key="7">
    <source>
        <dbReference type="EMBL" id="KAF7182191.1"/>
    </source>
</evidence>
<comment type="caution">
    <text evidence="7">The sequence shown here is derived from an EMBL/GenBank/DDBJ whole genome shotgun (WGS) entry which is preliminary data.</text>
</comment>
<feature type="compositionally biased region" description="Low complexity" evidence="5">
    <location>
        <begin position="786"/>
        <end position="804"/>
    </location>
</feature>